<dbReference type="Proteomes" id="UP000257016">
    <property type="component" value="Unassembled WGS sequence"/>
</dbReference>
<gene>
    <name evidence="1" type="ORF">CBM2586_B20100</name>
</gene>
<sequence>MRRSGLAFSRVFATIRIASASASYLAWRYASPLPPLVKDIAINAIGRTKLSLTRALIT</sequence>
<reference evidence="1" key="1">
    <citation type="submission" date="2018-01" db="EMBL/GenBank/DDBJ databases">
        <authorList>
            <person name="Clerissi C."/>
        </authorList>
    </citation>
    <scope>NUCLEOTIDE SEQUENCE</scope>
    <source>
        <strain evidence="1">Cupriavidus taiwanensis LMG 19430</strain>
    </source>
</reference>
<name>A0A375CK62_9BURK</name>
<accession>A0A375CK62</accession>
<comment type="caution">
    <text evidence="1">The sequence shown here is derived from an EMBL/GenBank/DDBJ whole genome shotgun (WGS) entry which is preliminary data.</text>
</comment>
<dbReference type="AlphaFoldDB" id="A0A375CK62"/>
<evidence type="ECO:0000313" key="1">
    <source>
        <dbReference type="EMBL" id="SOY74512.1"/>
    </source>
</evidence>
<organism evidence="1">
    <name type="scientific">Cupriavidus taiwanensis</name>
    <dbReference type="NCBI Taxonomy" id="164546"/>
    <lineage>
        <taxon>Bacteria</taxon>
        <taxon>Pseudomonadati</taxon>
        <taxon>Pseudomonadota</taxon>
        <taxon>Betaproteobacteria</taxon>
        <taxon>Burkholderiales</taxon>
        <taxon>Burkholderiaceae</taxon>
        <taxon>Cupriavidus</taxon>
    </lineage>
</organism>
<protein>
    <submittedName>
        <fullName evidence="1">Uncharacterized protein</fullName>
    </submittedName>
</protein>
<proteinExistence type="predicted"/>
<dbReference type="EMBL" id="OFSN01000020">
    <property type="protein sequence ID" value="SOY74512.1"/>
    <property type="molecule type" value="Genomic_DNA"/>
</dbReference>